<organism evidence="3 4">
    <name type="scientific">Cryobacterium sandaracinum</name>
    <dbReference type="NCBI Taxonomy" id="1259247"/>
    <lineage>
        <taxon>Bacteria</taxon>
        <taxon>Bacillati</taxon>
        <taxon>Actinomycetota</taxon>
        <taxon>Actinomycetes</taxon>
        <taxon>Micrococcales</taxon>
        <taxon>Microbacteriaceae</taxon>
        <taxon>Cryobacterium</taxon>
    </lineage>
</organism>
<sequence length="348" mass="35928">MAASRCSGLRSLVLVALAFGLTVPVTGCVPAVPGKPPPSGNPAVREYVESALDFMDENGLYATRRKWKEARALASVSASSAETIAETHSPLMRAVSAAGGRAHSRFVLPPGQLGSVQLPPTGENRPVVSFATGSIAAIDVPWFSSSDTREGQSYIDAGARGISDAETRARCGWIVDLRGNGGGNSFPMLGAVTPLLSQGTVLSFIRRNGKSEVVRIDGSAVTYESDGSTETLATSPVTGSSQAGRNIAVLQGPETASAGESTLLAFRGQSGVRTFGETTTAGFATGNTLKTMSDGAVIVLTVARMADRTGLTYPDGIDPDQQTGAAALGEDPTWAGAIDWLNANCEHP</sequence>
<evidence type="ECO:0000259" key="2">
    <source>
        <dbReference type="Pfam" id="PF03572"/>
    </source>
</evidence>
<dbReference type="Pfam" id="PF03572">
    <property type="entry name" value="Peptidase_S41"/>
    <property type="match status" value="1"/>
</dbReference>
<gene>
    <name evidence="3" type="ORF">E3T25_13915</name>
</gene>
<dbReference type="SUPFAM" id="SSF52096">
    <property type="entry name" value="ClpP/crotonase"/>
    <property type="match status" value="1"/>
</dbReference>
<reference evidence="3 4" key="1">
    <citation type="submission" date="2019-03" db="EMBL/GenBank/DDBJ databases">
        <title>Genomics of glacier-inhabiting Cryobacterium strains.</title>
        <authorList>
            <person name="Liu Q."/>
            <person name="Xin Y.-H."/>
        </authorList>
    </citation>
    <scope>NUCLEOTIDE SEQUENCE [LARGE SCALE GENOMIC DNA]</scope>
    <source>
        <strain evidence="3 4">TMT2-16</strain>
    </source>
</reference>
<dbReference type="Proteomes" id="UP000297851">
    <property type="component" value="Unassembled WGS sequence"/>
</dbReference>
<evidence type="ECO:0000256" key="1">
    <source>
        <dbReference type="SAM" id="SignalP"/>
    </source>
</evidence>
<evidence type="ECO:0000313" key="4">
    <source>
        <dbReference type="Proteomes" id="UP000297851"/>
    </source>
</evidence>
<evidence type="ECO:0000313" key="3">
    <source>
        <dbReference type="EMBL" id="TFC99888.1"/>
    </source>
</evidence>
<accession>A0ABY2J748</accession>
<name>A0ABY2J748_9MICO</name>
<proteinExistence type="predicted"/>
<protein>
    <recommendedName>
        <fullName evidence="2">Tail specific protease domain-containing protein</fullName>
    </recommendedName>
</protein>
<dbReference type="InterPro" id="IPR029045">
    <property type="entry name" value="ClpP/crotonase-like_dom_sf"/>
</dbReference>
<feature type="signal peptide" evidence="1">
    <location>
        <begin position="1"/>
        <end position="27"/>
    </location>
</feature>
<comment type="caution">
    <text evidence="3">The sequence shown here is derived from an EMBL/GenBank/DDBJ whole genome shotgun (WGS) entry which is preliminary data.</text>
</comment>
<feature type="domain" description="Tail specific protease" evidence="2">
    <location>
        <begin position="159"/>
        <end position="321"/>
    </location>
</feature>
<keyword evidence="4" id="KW-1185">Reference proteome</keyword>
<keyword evidence="1" id="KW-0732">Signal</keyword>
<dbReference type="InterPro" id="IPR005151">
    <property type="entry name" value="Tail-specific_protease"/>
</dbReference>
<dbReference type="Gene3D" id="3.90.226.10">
    <property type="entry name" value="2-enoyl-CoA Hydratase, Chain A, domain 1"/>
    <property type="match status" value="1"/>
</dbReference>
<feature type="chain" id="PRO_5045306012" description="Tail specific protease domain-containing protein" evidence="1">
    <location>
        <begin position="28"/>
        <end position="348"/>
    </location>
</feature>
<dbReference type="EMBL" id="SOGO01000038">
    <property type="protein sequence ID" value="TFC99888.1"/>
    <property type="molecule type" value="Genomic_DNA"/>
</dbReference>